<dbReference type="Gene3D" id="2.20.70.10">
    <property type="match status" value="1"/>
</dbReference>
<protein>
    <recommendedName>
        <fullName evidence="6">WW domain-containing protein</fullName>
    </recommendedName>
</protein>
<keyword evidence="8" id="KW-1185">Reference proteome</keyword>
<dbReference type="CDD" id="cd00201">
    <property type="entry name" value="WW"/>
    <property type="match status" value="1"/>
</dbReference>
<evidence type="ECO:0000313" key="8">
    <source>
        <dbReference type="Proteomes" id="UP001431783"/>
    </source>
</evidence>
<accession>A0AAW1UB56</accession>
<dbReference type="PANTHER" id="PTHR17616">
    <property type="entry name" value="YES-ASSOCIATED PROTEIN YAP1 FAMILY MEMBER"/>
    <property type="match status" value="1"/>
</dbReference>
<evidence type="ECO:0000256" key="1">
    <source>
        <dbReference type="ARBA" id="ARBA00004123"/>
    </source>
</evidence>
<dbReference type="GO" id="GO:0035329">
    <property type="term" value="P:hippo signaling"/>
    <property type="evidence" value="ECO:0007669"/>
    <property type="project" value="TreeGrafter"/>
</dbReference>
<dbReference type="SUPFAM" id="SSF51045">
    <property type="entry name" value="WW domain"/>
    <property type="match status" value="1"/>
</dbReference>
<keyword evidence="3" id="KW-0963">Cytoplasm</keyword>
<reference evidence="7 8" key="1">
    <citation type="submission" date="2023-03" db="EMBL/GenBank/DDBJ databases">
        <title>Genome insight into feeding habits of ladybird beetles.</title>
        <authorList>
            <person name="Li H.-S."/>
            <person name="Huang Y.-H."/>
            <person name="Pang H."/>
        </authorList>
    </citation>
    <scope>NUCLEOTIDE SEQUENCE [LARGE SCALE GENOMIC DNA]</scope>
    <source>
        <strain evidence="7">SYSU_2023b</strain>
        <tissue evidence="7">Whole body</tissue>
    </source>
</reference>
<dbReference type="AlphaFoldDB" id="A0AAW1UB56"/>
<feature type="domain" description="WW" evidence="6">
    <location>
        <begin position="5"/>
        <end position="38"/>
    </location>
</feature>
<dbReference type="SMART" id="SM00456">
    <property type="entry name" value="WW"/>
    <property type="match status" value="1"/>
</dbReference>
<dbReference type="GO" id="GO:0005634">
    <property type="term" value="C:nucleus"/>
    <property type="evidence" value="ECO:0007669"/>
    <property type="project" value="UniProtKB-SubCell"/>
</dbReference>
<dbReference type="PROSITE" id="PS50020">
    <property type="entry name" value="WW_DOMAIN_2"/>
    <property type="match status" value="1"/>
</dbReference>
<dbReference type="InterPro" id="IPR051583">
    <property type="entry name" value="YAP1"/>
</dbReference>
<dbReference type="InterPro" id="IPR036020">
    <property type="entry name" value="WW_dom_sf"/>
</dbReference>
<evidence type="ECO:0000256" key="3">
    <source>
        <dbReference type="ARBA" id="ARBA00022490"/>
    </source>
</evidence>
<dbReference type="GO" id="GO:0003713">
    <property type="term" value="F:transcription coactivator activity"/>
    <property type="evidence" value="ECO:0007669"/>
    <property type="project" value="TreeGrafter"/>
</dbReference>
<proteinExistence type="predicted"/>
<dbReference type="Pfam" id="PF00397">
    <property type="entry name" value="WW"/>
    <property type="match status" value="1"/>
</dbReference>
<evidence type="ECO:0000313" key="7">
    <source>
        <dbReference type="EMBL" id="KAK9879893.1"/>
    </source>
</evidence>
<name>A0AAW1UB56_9CUCU</name>
<organism evidence="7 8">
    <name type="scientific">Henosepilachna vigintioctopunctata</name>
    <dbReference type="NCBI Taxonomy" id="420089"/>
    <lineage>
        <taxon>Eukaryota</taxon>
        <taxon>Metazoa</taxon>
        <taxon>Ecdysozoa</taxon>
        <taxon>Arthropoda</taxon>
        <taxon>Hexapoda</taxon>
        <taxon>Insecta</taxon>
        <taxon>Pterygota</taxon>
        <taxon>Neoptera</taxon>
        <taxon>Endopterygota</taxon>
        <taxon>Coleoptera</taxon>
        <taxon>Polyphaga</taxon>
        <taxon>Cucujiformia</taxon>
        <taxon>Coccinelloidea</taxon>
        <taxon>Coccinellidae</taxon>
        <taxon>Epilachninae</taxon>
        <taxon>Epilachnini</taxon>
        <taxon>Henosepilachna</taxon>
    </lineage>
</organism>
<comment type="subcellular location">
    <subcellularLocation>
        <location evidence="2">Cytoplasm</location>
    </subcellularLocation>
    <subcellularLocation>
        <location evidence="1">Nucleus</location>
    </subcellularLocation>
</comment>
<dbReference type="InterPro" id="IPR001202">
    <property type="entry name" value="WW_dom"/>
</dbReference>
<feature type="compositionally biased region" description="Acidic residues" evidence="5">
    <location>
        <begin position="142"/>
        <end position="164"/>
    </location>
</feature>
<dbReference type="FunFam" id="2.20.70.10:FF:000017">
    <property type="entry name" value="E3 ubiquitin-protein ligase"/>
    <property type="match status" value="1"/>
</dbReference>
<dbReference type="Proteomes" id="UP001431783">
    <property type="component" value="Unassembled WGS sequence"/>
</dbReference>
<dbReference type="GO" id="GO:0005737">
    <property type="term" value="C:cytoplasm"/>
    <property type="evidence" value="ECO:0007669"/>
    <property type="project" value="UniProtKB-SubCell"/>
</dbReference>
<dbReference type="PANTHER" id="PTHR17616:SF8">
    <property type="entry name" value="TRANSCRIPTIONAL COACTIVATOR YORKIE"/>
    <property type="match status" value="1"/>
</dbReference>
<comment type="caution">
    <text evidence="7">The sequence shown here is derived from an EMBL/GenBank/DDBJ whole genome shotgun (WGS) entry which is preliminary data.</text>
</comment>
<evidence type="ECO:0000259" key="6">
    <source>
        <dbReference type="PROSITE" id="PS50020"/>
    </source>
</evidence>
<dbReference type="PROSITE" id="PS01159">
    <property type="entry name" value="WW_DOMAIN_1"/>
    <property type="match status" value="1"/>
</dbReference>
<evidence type="ECO:0000256" key="4">
    <source>
        <dbReference type="ARBA" id="ARBA00023242"/>
    </source>
</evidence>
<gene>
    <name evidence="7" type="ORF">WA026_008396</name>
</gene>
<feature type="region of interest" description="Disordered" evidence="5">
    <location>
        <begin position="176"/>
        <end position="223"/>
    </location>
</feature>
<evidence type="ECO:0000256" key="2">
    <source>
        <dbReference type="ARBA" id="ARBA00004496"/>
    </source>
</evidence>
<feature type="region of interest" description="Disordered" evidence="5">
    <location>
        <begin position="141"/>
        <end position="164"/>
    </location>
</feature>
<evidence type="ECO:0000256" key="5">
    <source>
        <dbReference type="SAM" id="MobiDB-lite"/>
    </source>
</evidence>
<dbReference type="EMBL" id="JARQZJ010000063">
    <property type="protein sequence ID" value="KAK9879893.1"/>
    <property type="molecule type" value="Genomic_DNA"/>
</dbReference>
<dbReference type="GO" id="GO:0045944">
    <property type="term" value="P:positive regulation of transcription by RNA polymerase II"/>
    <property type="evidence" value="ECO:0007669"/>
    <property type="project" value="TreeGrafter"/>
</dbReference>
<sequence>MKKFGNLPPGWESRKDRYGRIYFVDHNTRRTTWEDPRNNIENYILEDEQENEIYTGNILLQLSGHELLILTEKFDSGCTNVEENRVPDEVNNIQEYSQNIPINEPENTPSNMEQILYDSTPLEQPNPDEHELVIETDYHESLDDEAEEKQENLEENYEDAEENEFVPYQVATPISTAAASERKPSLHRISLALGPNPNLRKGPQKNLAKGPDPAMRQGPGRIA</sequence>
<keyword evidence="4" id="KW-0539">Nucleus</keyword>